<dbReference type="AlphaFoldDB" id="A0A6J3MBG7"/>
<dbReference type="OrthoDB" id="3629846at2759"/>
<accession>A0A6J3MBG7</accession>
<gene>
    <name evidence="3" type="ORF">K489DRAFT_176090</name>
</gene>
<reference evidence="3" key="3">
    <citation type="submission" date="2025-08" db="UniProtKB">
        <authorList>
            <consortium name="RefSeq"/>
        </authorList>
    </citation>
    <scope>IDENTIFICATION</scope>
    <source>
        <strain evidence="3">CBS 342.82</strain>
    </source>
</reference>
<name>A0A6J3MBG7_9PEZI</name>
<protein>
    <submittedName>
        <fullName evidence="3">Uncharacterized protein</fullName>
    </submittedName>
</protein>
<dbReference type="RefSeq" id="XP_033461213.1">
    <property type="nucleotide sequence ID" value="XM_033599410.1"/>
</dbReference>
<sequence>MLFLLLTLTSLYSMAVAVEGISAGLPSRGYASLTAADQLPNATHSIDFQHANSGLWNWTVRVSDVSMPNASQLIPDAHVAYTTYSFSWPGQGTLQDALNAEAEQESILTHYSSCAVLFDALFPTNVTDKFDDSSSDCTSMLGAECVKALTTLVGSVNGDCKGFSIPTTLIQEQCASSFGVALGGGYGFNYARRSHTRSAR</sequence>
<dbReference type="GeneID" id="54357209"/>
<reference evidence="3" key="1">
    <citation type="submission" date="2020-01" db="EMBL/GenBank/DDBJ databases">
        <authorList>
            <consortium name="DOE Joint Genome Institute"/>
            <person name="Haridas S."/>
            <person name="Albert R."/>
            <person name="Binder M."/>
            <person name="Bloem J."/>
            <person name="Labutti K."/>
            <person name="Salamov A."/>
            <person name="Andreopoulos B."/>
            <person name="Baker S.E."/>
            <person name="Barry K."/>
            <person name="Bills G."/>
            <person name="Bluhm B.H."/>
            <person name="Cannon C."/>
            <person name="Castanera R."/>
            <person name="Culley D.E."/>
            <person name="Daum C."/>
            <person name="Ezra D."/>
            <person name="Gonzalez J.B."/>
            <person name="Henrissat B."/>
            <person name="Kuo A."/>
            <person name="Liang C."/>
            <person name="Lipzen A."/>
            <person name="Lutzoni F."/>
            <person name="Magnuson J."/>
            <person name="Mondo S."/>
            <person name="Nolan M."/>
            <person name="Ohm R."/>
            <person name="Pangilinan J."/>
            <person name="Park H.-J."/>
            <person name="Ramirez L."/>
            <person name="Alfaro M."/>
            <person name="Sun H."/>
            <person name="Tritt A."/>
            <person name="Yoshinaga Y."/>
            <person name="Zwiers L.-H."/>
            <person name="Turgeon B.G."/>
            <person name="Goodwin S.B."/>
            <person name="Spatafora J.W."/>
            <person name="Crous P.W."/>
            <person name="Grigoriev I.V."/>
        </authorList>
    </citation>
    <scope>NUCLEOTIDE SEQUENCE</scope>
    <source>
        <strain evidence="3">CBS 342.82</strain>
    </source>
</reference>
<organism evidence="3">
    <name type="scientific">Dissoconium aciculare CBS 342.82</name>
    <dbReference type="NCBI Taxonomy" id="1314786"/>
    <lineage>
        <taxon>Eukaryota</taxon>
        <taxon>Fungi</taxon>
        <taxon>Dikarya</taxon>
        <taxon>Ascomycota</taxon>
        <taxon>Pezizomycotina</taxon>
        <taxon>Dothideomycetes</taxon>
        <taxon>Dothideomycetidae</taxon>
        <taxon>Mycosphaerellales</taxon>
        <taxon>Dissoconiaceae</taxon>
        <taxon>Dissoconium</taxon>
    </lineage>
</organism>
<proteinExistence type="predicted"/>
<dbReference type="Proteomes" id="UP000504637">
    <property type="component" value="Unplaced"/>
</dbReference>
<keyword evidence="1" id="KW-0732">Signal</keyword>
<evidence type="ECO:0000256" key="1">
    <source>
        <dbReference type="SAM" id="SignalP"/>
    </source>
</evidence>
<reference evidence="3" key="2">
    <citation type="submission" date="2020-04" db="EMBL/GenBank/DDBJ databases">
        <authorList>
            <consortium name="NCBI Genome Project"/>
        </authorList>
    </citation>
    <scope>NUCLEOTIDE SEQUENCE</scope>
    <source>
        <strain evidence="3">CBS 342.82</strain>
    </source>
</reference>
<evidence type="ECO:0000313" key="3">
    <source>
        <dbReference type="RefSeq" id="XP_033461213.1"/>
    </source>
</evidence>
<feature type="signal peptide" evidence="1">
    <location>
        <begin position="1"/>
        <end position="17"/>
    </location>
</feature>
<feature type="chain" id="PRO_5026954531" evidence="1">
    <location>
        <begin position="18"/>
        <end position="200"/>
    </location>
</feature>
<evidence type="ECO:0000313" key="2">
    <source>
        <dbReference type="Proteomes" id="UP000504637"/>
    </source>
</evidence>
<keyword evidence="2" id="KW-1185">Reference proteome</keyword>